<gene>
    <name evidence="2" type="ORF">E2C01_015256</name>
</gene>
<proteinExistence type="predicted"/>
<reference evidence="2 3" key="1">
    <citation type="submission" date="2019-05" db="EMBL/GenBank/DDBJ databases">
        <title>Another draft genome of Portunus trituberculatus and its Hox gene families provides insights of decapod evolution.</title>
        <authorList>
            <person name="Jeong J.-H."/>
            <person name="Song I."/>
            <person name="Kim S."/>
            <person name="Choi T."/>
            <person name="Kim D."/>
            <person name="Ryu S."/>
            <person name="Kim W."/>
        </authorList>
    </citation>
    <scope>NUCLEOTIDE SEQUENCE [LARGE SCALE GENOMIC DNA]</scope>
    <source>
        <tissue evidence="2">Muscle</tissue>
    </source>
</reference>
<sequence>MTSDKDAMVEDRRCGWRPSHAVVVTWCLAVAATVVAGGRLFLQPPSSLPPPLAVSSPRLPHHHHHYYSILNTRVSPLMTQCAAVTTAAISNAPVIT</sequence>
<evidence type="ECO:0000313" key="3">
    <source>
        <dbReference type="Proteomes" id="UP000324222"/>
    </source>
</evidence>
<keyword evidence="1" id="KW-0472">Membrane</keyword>
<evidence type="ECO:0000256" key="1">
    <source>
        <dbReference type="SAM" id="Phobius"/>
    </source>
</evidence>
<keyword evidence="3" id="KW-1185">Reference proteome</keyword>
<dbReference type="EMBL" id="VSRR010001066">
    <property type="protein sequence ID" value="MPC22246.1"/>
    <property type="molecule type" value="Genomic_DNA"/>
</dbReference>
<keyword evidence="1" id="KW-0812">Transmembrane</keyword>
<dbReference type="AlphaFoldDB" id="A0A5B7DMN9"/>
<protein>
    <submittedName>
        <fullName evidence="2">Uncharacterized protein</fullName>
    </submittedName>
</protein>
<evidence type="ECO:0000313" key="2">
    <source>
        <dbReference type="EMBL" id="MPC22246.1"/>
    </source>
</evidence>
<comment type="caution">
    <text evidence="2">The sequence shown here is derived from an EMBL/GenBank/DDBJ whole genome shotgun (WGS) entry which is preliminary data.</text>
</comment>
<feature type="transmembrane region" description="Helical" evidence="1">
    <location>
        <begin position="21"/>
        <end position="42"/>
    </location>
</feature>
<keyword evidence="1" id="KW-1133">Transmembrane helix</keyword>
<name>A0A5B7DMN9_PORTR</name>
<organism evidence="2 3">
    <name type="scientific">Portunus trituberculatus</name>
    <name type="common">Swimming crab</name>
    <name type="synonym">Neptunus trituberculatus</name>
    <dbReference type="NCBI Taxonomy" id="210409"/>
    <lineage>
        <taxon>Eukaryota</taxon>
        <taxon>Metazoa</taxon>
        <taxon>Ecdysozoa</taxon>
        <taxon>Arthropoda</taxon>
        <taxon>Crustacea</taxon>
        <taxon>Multicrustacea</taxon>
        <taxon>Malacostraca</taxon>
        <taxon>Eumalacostraca</taxon>
        <taxon>Eucarida</taxon>
        <taxon>Decapoda</taxon>
        <taxon>Pleocyemata</taxon>
        <taxon>Brachyura</taxon>
        <taxon>Eubrachyura</taxon>
        <taxon>Portunoidea</taxon>
        <taxon>Portunidae</taxon>
        <taxon>Portuninae</taxon>
        <taxon>Portunus</taxon>
    </lineage>
</organism>
<accession>A0A5B7DMN9</accession>
<dbReference type="Proteomes" id="UP000324222">
    <property type="component" value="Unassembled WGS sequence"/>
</dbReference>